<accession>A0A0C3ITT8</accession>
<sequence length="519" mass="57554">MPAPPLSPDVTFPDLSRTSTSAVEQEMLDNGTLTGEDLDILTFGSALPNLGPNFHSPEALLSAVNYFQEYNTRTMAGACPLTSFDAHHLLPDPEQHAFECYFQQMAEEVHGESNTLDDAPPLVHNDLSYADESWSYPDETEGPVEGEVSDVVPHCIGDEDNPDPFLVDKEVRLDDLGLADIPEHVPVIHTIVSWLHLQFHLPRIACNVLLAILTLLLLFLNPSTSTPFATLQSGHCLLGVNKPVYTLPVCPICNNTMRGNTRALKTPVIKYLYLPLSEQIASILKIPGIEATLKQWRAKPRMSGTYTDIFDSDFFHTKLKGPDGKLFFSNSADERHGLNGELCLGVNLGVDWFSYIQSNIAPSHSSAPTSFSICDLPLEYRYQTANLMCTSIMPGPKEQSPNKVQRYLQPIISNLLWLWKHGIKVLTKSQPEGRLVHVVLVAVVCDKPAAHKIGGFASHSHTYYCTECWISTADKGKVTTFQKGAFRPQTNAEQCHLGDKYHNLMSPPAQKNFVKEFAT</sequence>
<dbReference type="HOGENOM" id="CLU_039959_0_0_1"/>
<dbReference type="OrthoDB" id="3239894at2759"/>
<dbReference type="EMBL" id="KN831997">
    <property type="protein sequence ID" value="KIO00298.1"/>
    <property type="molecule type" value="Genomic_DNA"/>
</dbReference>
<protein>
    <submittedName>
        <fullName evidence="1">Uncharacterized protein</fullName>
    </submittedName>
</protein>
<evidence type="ECO:0000313" key="2">
    <source>
        <dbReference type="Proteomes" id="UP000054217"/>
    </source>
</evidence>
<reference evidence="2" key="2">
    <citation type="submission" date="2015-01" db="EMBL/GenBank/DDBJ databases">
        <title>Evolutionary Origins and Diversification of the Mycorrhizal Mutualists.</title>
        <authorList>
            <consortium name="DOE Joint Genome Institute"/>
            <consortium name="Mycorrhizal Genomics Consortium"/>
            <person name="Kohler A."/>
            <person name="Kuo A."/>
            <person name="Nagy L.G."/>
            <person name="Floudas D."/>
            <person name="Copeland A."/>
            <person name="Barry K.W."/>
            <person name="Cichocki N."/>
            <person name="Veneault-Fourrey C."/>
            <person name="LaButti K."/>
            <person name="Lindquist E.A."/>
            <person name="Lipzen A."/>
            <person name="Lundell T."/>
            <person name="Morin E."/>
            <person name="Murat C."/>
            <person name="Riley R."/>
            <person name="Ohm R."/>
            <person name="Sun H."/>
            <person name="Tunlid A."/>
            <person name="Henrissat B."/>
            <person name="Grigoriev I.V."/>
            <person name="Hibbett D.S."/>
            <person name="Martin F."/>
        </authorList>
    </citation>
    <scope>NUCLEOTIDE SEQUENCE [LARGE SCALE GENOMIC DNA]</scope>
    <source>
        <strain evidence="2">Marx 270</strain>
    </source>
</reference>
<dbReference type="InterPro" id="IPR004242">
    <property type="entry name" value="Transposase_21"/>
</dbReference>
<dbReference type="Pfam" id="PF02992">
    <property type="entry name" value="Transposase_21"/>
    <property type="match status" value="1"/>
</dbReference>
<proteinExistence type="predicted"/>
<evidence type="ECO:0000313" key="1">
    <source>
        <dbReference type="EMBL" id="KIO00298.1"/>
    </source>
</evidence>
<keyword evidence="2" id="KW-1185">Reference proteome</keyword>
<dbReference type="AlphaFoldDB" id="A0A0C3ITT8"/>
<dbReference type="STRING" id="870435.A0A0C3ITT8"/>
<reference evidence="1 2" key="1">
    <citation type="submission" date="2014-04" db="EMBL/GenBank/DDBJ databases">
        <authorList>
            <consortium name="DOE Joint Genome Institute"/>
            <person name="Kuo A."/>
            <person name="Kohler A."/>
            <person name="Costa M.D."/>
            <person name="Nagy L.G."/>
            <person name="Floudas D."/>
            <person name="Copeland A."/>
            <person name="Barry K.W."/>
            <person name="Cichocki N."/>
            <person name="Veneault-Fourrey C."/>
            <person name="LaButti K."/>
            <person name="Lindquist E.A."/>
            <person name="Lipzen A."/>
            <person name="Lundell T."/>
            <person name="Morin E."/>
            <person name="Murat C."/>
            <person name="Sun H."/>
            <person name="Tunlid A."/>
            <person name="Henrissat B."/>
            <person name="Grigoriev I.V."/>
            <person name="Hibbett D.S."/>
            <person name="Martin F."/>
            <person name="Nordberg H.P."/>
            <person name="Cantor M.N."/>
            <person name="Hua S.X."/>
        </authorList>
    </citation>
    <scope>NUCLEOTIDE SEQUENCE [LARGE SCALE GENOMIC DNA]</scope>
    <source>
        <strain evidence="1 2">Marx 270</strain>
    </source>
</reference>
<name>A0A0C3ITT8_PISTI</name>
<dbReference type="Proteomes" id="UP000054217">
    <property type="component" value="Unassembled WGS sequence"/>
</dbReference>
<gene>
    <name evidence="1" type="ORF">M404DRAFT_29677</name>
</gene>
<organism evidence="1 2">
    <name type="scientific">Pisolithus tinctorius Marx 270</name>
    <dbReference type="NCBI Taxonomy" id="870435"/>
    <lineage>
        <taxon>Eukaryota</taxon>
        <taxon>Fungi</taxon>
        <taxon>Dikarya</taxon>
        <taxon>Basidiomycota</taxon>
        <taxon>Agaricomycotina</taxon>
        <taxon>Agaricomycetes</taxon>
        <taxon>Agaricomycetidae</taxon>
        <taxon>Boletales</taxon>
        <taxon>Sclerodermatineae</taxon>
        <taxon>Pisolithaceae</taxon>
        <taxon>Pisolithus</taxon>
    </lineage>
</organism>
<dbReference type="InParanoid" id="A0A0C3ITT8"/>